<keyword evidence="1" id="KW-0472">Membrane</keyword>
<dbReference type="GO" id="GO:0005886">
    <property type="term" value="C:plasma membrane"/>
    <property type="evidence" value="ECO:0007669"/>
    <property type="project" value="TreeGrafter"/>
</dbReference>
<organism evidence="2 3">
    <name type="scientific">Rhizobium aethiopicum</name>
    <dbReference type="NCBI Taxonomy" id="1138170"/>
    <lineage>
        <taxon>Bacteria</taxon>
        <taxon>Pseudomonadati</taxon>
        <taxon>Pseudomonadota</taxon>
        <taxon>Alphaproteobacteria</taxon>
        <taxon>Hyphomicrobiales</taxon>
        <taxon>Rhizobiaceae</taxon>
        <taxon>Rhizobium/Agrobacterium group</taxon>
        <taxon>Rhizobium</taxon>
    </lineage>
</organism>
<proteinExistence type="predicted"/>
<dbReference type="PANTHER" id="PTHR34980:SF2">
    <property type="entry name" value="INNER MEMBRANE PROTEIN YHAH-RELATED"/>
    <property type="match status" value="1"/>
</dbReference>
<dbReference type="PANTHER" id="PTHR34980">
    <property type="entry name" value="INNER MEMBRANE PROTEIN-RELATED-RELATED"/>
    <property type="match status" value="1"/>
</dbReference>
<dbReference type="RefSeq" id="WP_245304350.1">
    <property type="nucleotide sequence ID" value="NZ_FMAJ01000006.1"/>
</dbReference>
<keyword evidence="1" id="KW-0812">Transmembrane</keyword>
<evidence type="ECO:0000256" key="1">
    <source>
        <dbReference type="SAM" id="Phobius"/>
    </source>
</evidence>
<dbReference type="EMBL" id="FMAJ01000006">
    <property type="protein sequence ID" value="SCB59045.1"/>
    <property type="molecule type" value="Genomic_DNA"/>
</dbReference>
<dbReference type="AlphaFoldDB" id="A0A1C3Y3K6"/>
<dbReference type="InterPro" id="IPR008523">
    <property type="entry name" value="DUF805"/>
</dbReference>
<name>A0A1C3Y3K6_9HYPH</name>
<keyword evidence="1" id="KW-1133">Transmembrane helix</keyword>
<dbReference type="Pfam" id="PF05656">
    <property type="entry name" value="DUF805"/>
    <property type="match status" value="1"/>
</dbReference>
<protein>
    <submittedName>
        <fullName evidence="2">Uncharacterized membrane protein YhaH, DUF805 family</fullName>
    </submittedName>
</protein>
<gene>
    <name evidence="2" type="ORF">GA0061105_10691</name>
</gene>
<dbReference type="STRING" id="1138170.GA0061105_10691"/>
<evidence type="ECO:0000313" key="2">
    <source>
        <dbReference type="EMBL" id="SCB59045.1"/>
    </source>
</evidence>
<accession>A0A1C3Y3K6</accession>
<feature type="transmembrane region" description="Helical" evidence="1">
    <location>
        <begin position="64"/>
        <end position="93"/>
    </location>
</feature>
<sequence length="117" mass="12907">MLFYLLALFPLAILTFILAFATSGGGAPSPVHYTVVIWMVFTLTIFLPLVSLQVRRFHDRNISGWWYLALFIVSYVPYLAFVTVPAIIVISILPGTVGPNKFGPDPLHPEARAAAFA</sequence>
<reference evidence="2 3" key="1">
    <citation type="submission" date="2016-08" db="EMBL/GenBank/DDBJ databases">
        <authorList>
            <person name="Seilhamer J.J."/>
        </authorList>
    </citation>
    <scope>NUCLEOTIDE SEQUENCE [LARGE SCALE GENOMIC DNA]</scope>
    <source>
        <strain evidence="2 3">HBR26</strain>
    </source>
</reference>
<evidence type="ECO:0000313" key="3">
    <source>
        <dbReference type="Proteomes" id="UP000198723"/>
    </source>
</evidence>
<feature type="transmembrane region" description="Helical" evidence="1">
    <location>
        <begin position="31"/>
        <end position="52"/>
    </location>
</feature>
<dbReference type="Proteomes" id="UP000198723">
    <property type="component" value="Unassembled WGS sequence"/>
</dbReference>